<reference evidence="3 4" key="1">
    <citation type="journal article" date="2016" name="Nat. Commun.">
        <title>Microbial interactions lead to rapid micro-scale successions on model marine particles.</title>
        <authorList>
            <person name="Datta M.S."/>
            <person name="Sliwerska E."/>
            <person name="Gore J."/>
            <person name="Polz M.F."/>
            <person name="Cordero O.X."/>
        </authorList>
    </citation>
    <scope>NUCLEOTIDE SEQUENCE [LARGE SCALE GENOMIC DNA]</scope>
    <source>
        <strain evidence="3 4">4G03</strain>
    </source>
</reference>
<evidence type="ECO:0000256" key="1">
    <source>
        <dbReference type="SAM" id="MobiDB-lite"/>
    </source>
</evidence>
<sequence length="97" mass="10572">MQYLYAGGATLVLLGLLYTVHYLGGFKSALVRFYAAASIIALAPACAGYPFDRLTVNSDIGASGMLAIVLIQVWQRRRSEGRRVGEGGSSRWSPFHY</sequence>
<evidence type="ECO:0000313" key="3">
    <source>
        <dbReference type="EMBL" id="PHN95774.1"/>
    </source>
</evidence>
<dbReference type="AlphaFoldDB" id="A0A2G1BP88"/>
<feature type="transmembrane region" description="Helical" evidence="2">
    <location>
        <begin position="6"/>
        <end position="24"/>
    </location>
</feature>
<feature type="region of interest" description="Disordered" evidence="1">
    <location>
        <begin position="77"/>
        <end position="97"/>
    </location>
</feature>
<gene>
    <name evidence="3" type="ORF">CSC81_18745</name>
</gene>
<keyword evidence="2" id="KW-1133">Transmembrane helix</keyword>
<feature type="non-terminal residue" evidence="3">
    <location>
        <position position="97"/>
    </location>
</feature>
<comment type="caution">
    <text evidence="3">The sequence shown here is derived from an EMBL/GenBank/DDBJ whole genome shotgun (WGS) entry which is preliminary data.</text>
</comment>
<organism evidence="3 4">
    <name type="scientific">Tenacibaculum discolor</name>
    <dbReference type="NCBI Taxonomy" id="361581"/>
    <lineage>
        <taxon>Bacteria</taxon>
        <taxon>Pseudomonadati</taxon>
        <taxon>Bacteroidota</taxon>
        <taxon>Flavobacteriia</taxon>
        <taxon>Flavobacteriales</taxon>
        <taxon>Flavobacteriaceae</taxon>
        <taxon>Tenacibaculum</taxon>
    </lineage>
</organism>
<keyword evidence="2" id="KW-0472">Membrane</keyword>
<dbReference type="EMBL" id="PDUU01001097">
    <property type="protein sequence ID" value="PHN95774.1"/>
    <property type="molecule type" value="Genomic_DNA"/>
</dbReference>
<evidence type="ECO:0000256" key="2">
    <source>
        <dbReference type="SAM" id="Phobius"/>
    </source>
</evidence>
<proteinExistence type="predicted"/>
<name>A0A2G1BP88_9FLAO</name>
<accession>A0A2G1BP88</accession>
<dbReference type="Proteomes" id="UP000222163">
    <property type="component" value="Unassembled WGS sequence"/>
</dbReference>
<feature type="transmembrane region" description="Helical" evidence="2">
    <location>
        <begin position="31"/>
        <end position="50"/>
    </location>
</feature>
<evidence type="ECO:0000313" key="4">
    <source>
        <dbReference type="Proteomes" id="UP000222163"/>
    </source>
</evidence>
<protein>
    <submittedName>
        <fullName evidence="3">Uncharacterized protein</fullName>
    </submittedName>
</protein>
<feature type="transmembrane region" description="Helical" evidence="2">
    <location>
        <begin position="56"/>
        <end position="74"/>
    </location>
</feature>
<keyword evidence="2" id="KW-0812">Transmembrane</keyword>